<dbReference type="Proteomes" id="UP000095651">
    <property type="component" value="Unassembled WGS sequence"/>
</dbReference>
<dbReference type="Gene3D" id="3.40.50.300">
    <property type="entry name" value="P-loop containing nucleotide triphosphate hydrolases"/>
    <property type="match status" value="1"/>
</dbReference>
<sequence length="58" mass="6624">MKKYILYAGVNGAGKSTLYRTTHYQDTMPRINTDEILRGFGDWRNTADLMKAGRIAIE</sequence>
<dbReference type="InterPro" id="IPR027417">
    <property type="entry name" value="P-loop_NTPase"/>
</dbReference>
<gene>
    <name evidence="1" type="ORF">ERS852407_02514</name>
</gene>
<name>A0A174EB57_9FIRM</name>
<dbReference type="RefSeq" id="WP_320923480.1">
    <property type="nucleotide sequence ID" value="NZ_CABIXC010000005.1"/>
</dbReference>
<dbReference type="AlphaFoldDB" id="A0A174EB57"/>
<organism evidence="1 2">
    <name type="scientific">Hungatella hathewayi</name>
    <dbReference type="NCBI Taxonomy" id="154046"/>
    <lineage>
        <taxon>Bacteria</taxon>
        <taxon>Bacillati</taxon>
        <taxon>Bacillota</taxon>
        <taxon>Clostridia</taxon>
        <taxon>Lachnospirales</taxon>
        <taxon>Lachnospiraceae</taxon>
        <taxon>Hungatella</taxon>
    </lineage>
</organism>
<evidence type="ECO:0000313" key="1">
    <source>
        <dbReference type="EMBL" id="CUO33230.1"/>
    </source>
</evidence>
<evidence type="ECO:0000313" key="2">
    <source>
        <dbReference type="Proteomes" id="UP000095651"/>
    </source>
</evidence>
<accession>A0A174EB57</accession>
<proteinExistence type="predicted"/>
<protein>
    <submittedName>
        <fullName evidence="1">ATPase</fullName>
    </submittedName>
</protein>
<reference evidence="1 2" key="1">
    <citation type="submission" date="2015-09" db="EMBL/GenBank/DDBJ databases">
        <authorList>
            <consortium name="Pathogen Informatics"/>
        </authorList>
    </citation>
    <scope>NUCLEOTIDE SEQUENCE [LARGE SCALE GENOMIC DNA]</scope>
    <source>
        <strain evidence="1 2">2789STDY5608850</strain>
    </source>
</reference>
<dbReference type="EMBL" id="CYZE01000005">
    <property type="protein sequence ID" value="CUO33230.1"/>
    <property type="molecule type" value="Genomic_DNA"/>
</dbReference>